<feature type="compositionally biased region" description="Polar residues" evidence="1">
    <location>
        <begin position="78"/>
        <end position="90"/>
    </location>
</feature>
<keyword evidence="2" id="KW-0812">Transmembrane</keyword>
<evidence type="ECO:0000256" key="1">
    <source>
        <dbReference type="SAM" id="MobiDB-lite"/>
    </source>
</evidence>
<evidence type="ECO:0000313" key="4">
    <source>
        <dbReference type="Proteomes" id="UP001596135"/>
    </source>
</evidence>
<feature type="region of interest" description="Disordered" evidence="1">
    <location>
        <begin position="66"/>
        <end position="90"/>
    </location>
</feature>
<feature type="transmembrane region" description="Helical" evidence="2">
    <location>
        <begin position="33"/>
        <end position="58"/>
    </location>
</feature>
<evidence type="ECO:0000313" key="3">
    <source>
        <dbReference type="EMBL" id="MFC6044141.1"/>
    </source>
</evidence>
<gene>
    <name evidence="3" type="ORF">ACFPYL_13680</name>
</gene>
<keyword evidence="2" id="KW-1133">Transmembrane helix</keyword>
<organism evidence="3 4">
    <name type="scientific">Nocardioides hankookensis</name>
    <dbReference type="NCBI Taxonomy" id="443157"/>
    <lineage>
        <taxon>Bacteria</taxon>
        <taxon>Bacillati</taxon>
        <taxon>Actinomycetota</taxon>
        <taxon>Actinomycetes</taxon>
        <taxon>Propionibacteriales</taxon>
        <taxon>Nocardioidaceae</taxon>
        <taxon>Nocardioides</taxon>
    </lineage>
</organism>
<reference evidence="4" key="1">
    <citation type="journal article" date="2019" name="Int. J. Syst. Evol. Microbiol.">
        <title>The Global Catalogue of Microorganisms (GCM) 10K type strain sequencing project: providing services to taxonomists for standard genome sequencing and annotation.</title>
        <authorList>
            <consortium name="The Broad Institute Genomics Platform"/>
            <consortium name="The Broad Institute Genome Sequencing Center for Infectious Disease"/>
            <person name="Wu L."/>
            <person name="Ma J."/>
        </authorList>
    </citation>
    <scope>NUCLEOTIDE SEQUENCE [LARGE SCALE GENOMIC DNA]</scope>
    <source>
        <strain evidence="4">CCUG 54522</strain>
    </source>
</reference>
<dbReference type="RefSeq" id="WP_379154970.1">
    <property type="nucleotide sequence ID" value="NZ_JBHSRJ010000004.1"/>
</dbReference>
<dbReference type="Proteomes" id="UP001596135">
    <property type="component" value="Unassembled WGS sequence"/>
</dbReference>
<keyword evidence="2" id="KW-0472">Membrane</keyword>
<comment type="caution">
    <text evidence="3">The sequence shown here is derived from an EMBL/GenBank/DDBJ whole genome shotgun (WGS) entry which is preliminary data.</text>
</comment>
<proteinExistence type="predicted"/>
<name>A0ABW1LKU5_9ACTN</name>
<protein>
    <submittedName>
        <fullName evidence="3">Uncharacterized protein</fullName>
    </submittedName>
</protein>
<evidence type="ECO:0000256" key="2">
    <source>
        <dbReference type="SAM" id="Phobius"/>
    </source>
</evidence>
<dbReference type="EMBL" id="JBHSRJ010000004">
    <property type="protein sequence ID" value="MFC6044141.1"/>
    <property type="molecule type" value="Genomic_DNA"/>
</dbReference>
<accession>A0ABW1LKU5</accession>
<sequence>MSVLDPLSHALATVIAAAHTGLTALGADPTGGATWVLCVAAVVVVVRLALLPVTVHGVRQAHAAARARPQLQARPSWASRSPNAATSAVA</sequence>
<keyword evidence="4" id="KW-1185">Reference proteome</keyword>